<feature type="compositionally biased region" description="Acidic residues" evidence="3">
    <location>
        <begin position="338"/>
        <end position="354"/>
    </location>
</feature>
<dbReference type="PROSITE" id="PS51344">
    <property type="entry name" value="HTH_TFE_IIE"/>
    <property type="match status" value="1"/>
</dbReference>
<comment type="caution">
    <text evidence="5">The sequence shown here is derived from an EMBL/GenBank/DDBJ whole genome shotgun (WGS) entry which is preliminary data.</text>
</comment>
<feature type="compositionally biased region" description="Basic and acidic residues" evidence="3">
    <location>
        <begin position="327"/>
        <end position="337"/>
    </location>
</feature>
<feature type="compositionally biased region" description="Low complexity" evidence="3">
    <location>
        <begin position="367"/>
        <end position="384"/>
    </location>
</feature>
<evidence type="ECO:0000256" key="2">
    <source>
        <dbReference type="ARBA" id="ARBA00023163"/>
    </source>
</evidence>
<dbReference type="InterPro" id="IPR024550">
    <property type="entry name" value="TFIIEa/SarR/Rpc3_HTH_dom"/>
</dbReference>
<dbReference type="InterPro" id="IPR017919">
    <property type="entry name" value="TFIIE/TFIIEa_HTH"/>
</dbReference>
<name>A0AAJ0C5T5_9PEZI</name>
<dbReference type="AlphaFoldDB" id="A0AAJ0C5T5"/>
<keyword evidence="6" id="KW-1185">Reference proteome</keyword>
<keyword evidence="2" id="KW-0804">Transcription</keyword>
<dbReference type="EMBL" id="MU839000">
    <property type="protein sequence ID" value="KAK1770500.1"/>
    <property type="molecule type" value="Genomic_DNA"/>
</dbReference>
<dbReference type="InterPro" id="IPR002853">
    <property type="entry name" value="TFIIE_asu"/>
</dbReference>
<feature type="compositionally biased region" description="Polar residues" evidence="3">
    <location>
        <begin position="385"/>
        <end position="395"/>
    </location>
</feature>
<protein>
    <submittedName>
        <fullName evidence="5">Transcription initiation factor iie subunit alpha protein</fullName>
    </submittedName>
</protein>
<accession>A0AAJ0C5T5</accession>
<feature type="compositionally biased region" description="Basic and acidic residues" evidence="3">
    <location>
        <begin position="248"/>
        <end position="262"/>
    </location>
</feature>
<evidence type="ECO:0000259" key="4">
    <source>
        <dbReference type="PROSITE" id="PS51344"/>
    </source>
</evidence>
<dbReference type="RefSeq" id="XP_060286713.1">
    <property type="nucleotide sequence ID" value="XM_060423175.1"/>
</dbReference>
<evidence type="ECO:0000256" key="3">
    <source>
        <dbReference type="SAM" id="MobiDB-lite"/>
    </source>
</evidence>
<sequence length="454" mass="49743">MDLAQTLLRSVTRAFYETRHVLIIESLILHSALRDDDMAYLMGMNTKDLHKLCGKLREDRLLAVHTRPEIRGNQTRPVNRTYYYIDYRHAIDAIKWRVYKIDKDMQGTAVPANERKEYFCNCCGAEWSQLEVIDNASAEGLRCHRCSHILIHDADRHSVGHQQSTRMNNQFKFITDLLPQIDSVIIPDNTFDVAFSKARPVDRDEANQVAQSVAVEIGLNRPTAVKGLANTGPKSMQVSISTADGLTEEEKAAERERKERIAKQNALPSWMSSSTVTGESFTGDAKKASDPVVPKDEVDSKTGVKKQLLEDKDQADIDDYFARLKAEQAAEAARKAAEEEEFESSDDDEGDFEDVVGTSTKSATGTPPSTSGAAVGAAPAVPSPLRQSSMPLQSSLKRDASGSGTNTGPTSPAAAGTPGSDGRPAKKVKVEEPPPSPPPPDEGEDDEDLEFEDV</sequence>
<feature type="compositionally biased region" description="Acidic residues" evidence="3">
    <location>
        <begin position="441"/>
        <end position="454"/>
    </location>
</feature>
<gene>
    <name evidence="5" type="ORF">QBC33DRAFT_269620</name>
</gene>
<evidence type="ECO:0000313" key="5">
    <source>
        <dbReference type="EMBL" id="KAK1770500.1"/>
    </source>
</evidence>
<feature type="region of interest" description="Disordered" evidence="3">
    <location>
        <begin position="327"/>
        <end position="454"/>
    </location>
</feature>
<dbReference type="PANTHER" id="PTHR13097">
    <property type="entry name" value="TRANSCRIPTION INITIATION FACTOR IIE, ALPHA SUBUNIT"/>
    <property type="match status" value="1"/>
</dbReference>
<feature type="compositionally biased region" description="Polar residues" evidence="3">
    <location>
        <begin position="266"/>
        <end position="280"/>
    </location>
</feature>
<feature type="region of interest" description="Disordered" evidence="3">
    <location>
        <begin position="228"/>
        <end position="312"/>
    </location>
</feature>
<feature type="compositionally biased region" description="Polar residues" evidence="3">
    <location>
        <begin position="357"/>
        <end position="366"/>
    </location>
</feature>
<evidence type="ECO:0000256" key="1">
    <source>
        <dbReference type="ARBA" id="ARBA00023015"/>
    </source>
</evidence>
<dbReference type="GO" id="GO:0005673">
    <property type="term" value="C:transcription factor TFIIE complex"/>
    <property type="evidence" value="ECO:0007669"/>
    <property type="project" value="TreeGrafter"/>
</dbReference>
<proteinExistence type="predicted"/>
<organism evidence="5 6">
    <name type="scientific">Phialemonium atrogriseum</name>
    <dbReference type="NCBI Taxonomy" id="1093897"/>
    <lineage>
        <taxon>Eukaryota</taxon>
        <taxon>Fungi</taxon>
        <taxon>Dikarya</taxon>
        <taxon>Ascomycota</taxon>
        <taxon>Pezizomycotina</taxon>
        <taxon>Sordariomycetes</taxon>
        <taxon>Sordariomycetidae</taxon>
        <taxon>Cephalothecales</taxon>
        <taxon>Cephalothecaceae</taxon>
        <taxon>Phialemonium</taxon>
    </lineage>
</organism>
<dbReference type="GeneID" id="85306362"/>
<dbReference type="GO" id="GO:0006367">
    <property type="term" value="P:transcription initiation at RNA polymerase II promoter"/>
    <property type="evidence" value="ECO:0007669"/>
    <property type="project" value="InterPro"/>
</dbReference>
<dbReference type="SMART" id="SM00531">
    <property type="entry name" value="TFIIE"/>
    <property type="match status" value="1"/>
</dbReference>
<feature type="domain" description="HTH TFE/IIEalpha-type" evidence="4">
    <location>
        <begin position="4"/>
        <end position="95"/>
    </location>
</feature>
<dbReference type="Proteomes" id="UP001244011">
    <property type="component" value="Unassembled WGS sequence"/>
</dbReference>
<feature type="compositionally biased region" description="Basic and acidic residues" evidence="3">
    <location>
        <begin position="284"/>
        <end position="312"/>
    </location>
</feature>
<evidence type="ECO:0000313" key="6">
    <source>
        <dbReference type="Proteomes" id="UP001244011"/>
    </source>
</evidence>
<feature type="compositionally biased region" description="Polar residues" evidence="3">
    <location>
        <begin position="232"/>
        <end position="244"/>
    </location>
</feature>
<reference evidence="5" key="1">
    <citation type="submission" date="2023-06" db="EMBL/GenBank/DDBJ databases">
        <title>Genome-scale phylogeny and comparative genomics of the fungal order Sordariales.</title>
        <authorList>
            <consortium name="Lawrence Berkeley National Laboratory"/>
            <person name="Hensen N."/>
            <person name="Bonometti L."/>
            <person name="Westerberg I."/>
            <person name="Brannstrom I.O."/>
            <person name="Guillou S."/>
            <person name="Cros-Aarteil S."/>
            <person name="Calhoun S."/>
            <person name="Haridas S."/>
            <person name="Kuo A."/>
            <person name="Mondo S."/>
            <person name="Pangilinan J."/>
            <person name="Riley R."/>
            <person name="Labutti K."/>
            <person name="Andreopoulos B."/>
            <person name="Lipzen A."/>
            <person name="Chen C."/>
            <person name="Yanf M."/>
            <person name="Daum C."/>
            <person name="Ng V."/>
            <person name="Clum A."/>
            <person name="Steindorff A."/>
            <person name="Ohm R."/>
            <person name="Martin F."/>
            <person name="Silar P."/>
            <person name="Natvig D."/>
            <person name="Lalanne C."/>
            <person name="Gautier V."/>
            <person name="Ament-Velasquez S.L."/>
            <person name="Kruys A."/>
            <person name="Hutchinson M.I."/>
            <person name="Powell A.J."/>
            <person name="Barry K."/>
            <person name="Miller A.N."/>
            <person name="Grigoriev I.V."/>
            <person name="Debuchy R."/>
            <person name="Gladieux P."/>
            <person name="Thoren M.H."/>
            <person name="Johannesson H."/>
        </authorList>
    </citation>
    <scope>NUCLEOTIDE SEQUENCE</scope>
    <source>
        <strain evidence="5">8032-3</strain>
    </source>
</reference>
<keyword evidence="1" id="KW-0805">Transcription regulation</keyword>
<dbReference type="PANTHER" id="PTHR13097:SF7">
    <property type="entry name" value="GENERAL TRANSCRIPTION FACTOR IIE SUBUNIT 1"/>
    <property type="match status" value="1"/>
</dbReference>
<dbReference type="InterPro" id="IPR039997">
    <property type="entry name" value="TFE"/>
</dbReference>
<dbReference type="Pfam" id="PF02002">
    <property type="entry name" value="TFIIE_alpha"/>
    <property type="match status" value="1"/>
</dbReference>